<evidence type="ECO:0000256" key="7">
    <source>
        <dbReference type="SAM" id="Phobius"/>
    </source>
</evidence>
<keyword evidence="6 7" id="KW-0472">Membrane</keyword>
<name>A0A426Y8I4_ENSVE</name>
<dbReference type="InterPro" id="IPR005828">
    <property type="entry name" value="MFS_sugar_transport-like"/>
</dbReference>
<dbReference type="InterPro" id="IPR050549">
    <property type="entry name" value="MFS_Trehalose_Transporter"/>
</dbReference>
<dbReference type="InterPro" id="IPR036259">
    <property type="entry name" value="MFS_trans_sf"/>
</dbReference>
<keyword evidence="4 7" id="KW-0812">Transmembrane</keyword>
<dbReference type="AlphaFoldDB" id="A0A426Y8I4"/>
<sequence length="223" mass="25936">AMAVSDFLCIIGWISIFLTKDIMWLDLGRLSVGCGIGLLSYVVISDHFLGVLSITQINWRFFFSGTFPCFLQLLSLFFIPESPRWLVSHLDLCHDFEVLSAMVGKDNEFEVVLKRLRGEHSDVSQEAEEILNGRLLTQEFTVNLQKLPQSGMLDLFQKKYLHAVIVSVHHLQYIWVMLLFCLRVSQYLNSIIRLELDLWYFSNLEESMQSVFMQVRYLSQQVK</sequence>
<dbReference type="Proteomes" id="UP000287651">
    <property type="component" value="Unassembled WGS sequence"/>
</dbReference>
<evidence type="ECO:0000256" key="1">
    <source>
        <dbReference type="ARBA" id="ARBA00004370"/>
    </source>
</evidence>
<evidence type="ECO:0000256" key="6">
    <source>
        <dbReference type="ARBA" id="ARBA00023136"/>
    </source>
</evidence>
<feature type="non-terminal residue" evidence="8">
    <location>
        <position position="1"/>
    </location>
</feature>
<protein>
    <recommendedName>
        <fullName evidence="10">Major facilitator superfamily (MFS) profile domain-containing protein</fullName>
    </recommendedName>
</protein>
<keyword evidence="3" id="KW-0813">Transport</keyword>
<evidence type="ECO:0000256" key="5">
    <source>
        <dbReference type="ARBA" id="ARBA00022989"/>
    </source>
</evidence>
<keyword evidence="5 7" id="KW-1133">Transmembrane helix</keyword>
<comment type="similarity">
    <text evidence="2">Belongs to the major facilitator superfamily. Sugar transporter (TC 2.A.1.1) family.</text>
</comment>
<dbReference type="GO" id="GO:0022857">
    <property type="term" value="F:transmembrane transporter activity"/>
    <property type="evidence" value="ECO:0007669"/>
    <property type="project" value="InterPro"/>
</dbReference>
<dbReference type="SUPFAM" id="SSF103473">
    <property type="entry name" value="MFS general substrate transporter"/>
    <property type="match status" value="1"/>
</dbReference>
<feature type="transmembrane region" description="Helical" evidence="7">
    <location>
        <begin position="160"/>
        <end position="182"/>
    </location>
</feature>
<evidence type="ECO:0000256" key="2">
    <source>
        <dbReference type="ARBA" id="ARBA00010992"/>
    </source>
</evidence>
<reference evidence="8 9" key="1">
    <citation type="journal article" date="2014" name="Agronomy (Basel)">
        <title>A Draft Genome Sequence for Ensete ventricosum, the Drought-Tolerant Tree Against Hunger.</title>
        <authorList>
            <person name="Harrison J."/>
            <person name="Moore K.A."/>
            <person name="Paszkiewicz K."/>
            <person name="Jones T."/>
            <person name="Grant M."/>
            <person name="Ambacheew D."/>
            <person name="Muzemil S."/>
            <person name="Studholme D.J."/>
        </authorList>
    </citation>
    <scope>NUCLEOTIDE SEQUENCE [LARGE SCALE GENOMIC DNA]</scope>
</reference>
<keyword evidence="3" id="KW-0762">Sugar transport</keyword>
<evidence type="ECO:0000313" key="8">
    <source>
        <dbReference type="EMBL" id="RRT48034.1"/>
    </source>
</evidence>
<proteinExistence type="inferred from homology"/>
<dbReference type="Gene3D" id="1.20.1250.20">
    <property type="entry name" value="MFS general substrate transporter like domains"/>
    <property type="match status" value="1"/>
</dbReference>
<feature type="transmembrane region" description="Helical" evidence="7">
    <location>
        <begin position="30"/>
        <end position="49"/>
    </location>
</feature>
<evidence type="ECO:0000256" key="4">
    <source>
        <dbReference type="ARBA" id="ARBA00022692"/>
    </source>
</evidence>
<gene>
    <name evidence="8" type="ORF">B296_00053381</name>
</gene>
<comment type="subcellular location">
    <subcellularLocation>
        <location evidence="1">Membrane</location>
    </subcellularLocation>
</comment>
<evidence type="ECO:0000313" key="9">
    <source>
        <dbReference type="Proteomes" id="UP000287651"/>
    </source>
</evidence>
<dbReference type="Pfam" id="PF00083">
    <property type="entry name" value="Sugar_tr"/>
    <property type="match status" value="1"/>
</dbReference>
<dbReference type="PANTHER" id="PTHR48021">
    <property type="match status" value="1"/>
</dbReference>
<comment type="caution">
    <text evidence="8">The sequence shown here is derived from an EMBL/GenBank/DDBJ whole genome shotgun (WGS) entry which is preliminary data.</text>
</comment>
<dbReference type="EMBL" id="AMZH03014201">
    <property type="protein sequence ID" value="RRT48034.1"/>
    <property type="molecule type" value="Genomic_DNA"/>
</dbReference>
<dbReference type="GO" id="GO:0016020">
    <property type="term" value="C:membrane"/>
    <property type="evidence" value="ECO:0007669"/>
    <property type="project" value="UniProtKB-SubCell"/>
</dbReference>
<dbReference type="PANTHER" id="PTHR48021:SF25">
    <property type="entry name" value="SUGAR TRANSPORTER ERD6-LIKE 5"/>
    <property type="match status" value="1"/>
</dbReference>
<accession>A0A426Y8I4</accession>
<organism evidence="8 9">
    <name type="scientific">Ensete ventricosum</name>
    <name type="common">Abyssinian banana</name>
    <name type="synonym">Musa ensete</name>
    <dbReference type="NCBI Taxonomy" id="4639"/>
    <lineage>
        <taxon>Eukaryota</taxon>
        <taxon>Viridiplantae</taxon>
        <taxon>Streptophyta</taxon>
        <taxon>Embryophyta</taxon>
        <taxon>Tracheophyta</taxon>
        <taxon>Spermatophyta</taxon>
        <taxon>Magnoliopsida</taxon>
        <taxon>Liliopsida</taxon>
        <taxon>Zingiberales</taxon>
        <taxon>Musaceae</taxon>
        <taxon>Ensete</taxon>
    </lineage>
</organism>
<feature type="transmembrane region" description="Helical" evidence="7">
    <location>
        <begin position="61"/>
        <end position="79"/>
    </location>
</feature>
<evidence type="ECO:0008006" key="10">
    <source>
        <dbReference type="Google" id="ProtNLM"/>
    </source>
</evidence>
<evidence type="ECO:0000256" key="3">
    <source>
        <dbReference type="ARBA" id="ARBA00022597"/>
    </source>
</evidence>